<comment type="function">
    <text evidence="1">Part of the ABC transporter complex PstSACB involved in phosphate import.</text>
</comment>
<name>A0AAE7EAR4_9BACT</name>
<dbReference type="NCBIfam" id="TIGR00975">
    <property type="entry name" value="3a0107s03"/>
    <property type="match status" value="1"/>
</dbReference>
<dbReference type="CDD" id="cd13565">
    <property type="entry name" value="PBP2_PstS"/>
    <property type="match status" value="1"/>
</dbReference>
<dbReference type="InterPro" id="IPR024370">
    <property type="entry name" value="PBP_domain"/>
</dbReference>
<protein>
    <recommendedName>
        <fullName evidence="6">Phosphate-binding protein</fullName>
    </recommendedName>
</protein>
<dbReference type="GO" id="GO:0042301">
    <property type="term" value="F:phosphate ion binding"/>
    <property type="evidence" value="ECO:0007669"/>
    <property type="project" value="InterPro"/>
</dbReference>
<evidence type="ECO:0000259" key="8">
    <source>
        <dbReference type="Pfam" id="PF12849"/>
    </source>
</evidence>
<dbReference type="InterPro" id="IPR050962">
    <property type="entry name" value="Phosphate-bind_PstS"/>
</dbReference>
<proteinExistence type="inferred from homology"/>
<accession>A0AAE7EAR4</accession>
<evidence type="ECO:0000256" key="5">
    <source>
        <dbReference type="ARBA" id="ARBA00022592"/>
    </source>
</evidence>
<gene>
    <name evidence="9" type="primary">pstS</name>
    <name evidence="9" type="ORF">CURT_1298</name>
</gene>
<feature type="signal peptide" evidence="7">
    <location>
        <begin position="1"/>
        <end position="21"/>
    </location>
</feature>
<dbReference type="PANTHER" id="PTHR42996">
    <property type="entry name" value="PHOSPHATE-BINDING PROTEIN PSTS"/>
    <property type="match status" value="1"/>
</dbReference>
<evidence type="ECO:0000256" key="2">
    <source>
        <dbReference type="ARBA" id="ARBA00008725"/>
    </source>
</evidence>
<dbReference type="SUPFAM" id="SSF53850">
    <property type="entry name" value="Periplasmic binding protein-like II"/>
    <property type="match status" value="1"/>
</dbReference>
<comment type="similarity">
    <text evidence="2 6">Belongs to the PstS family.</text>
</comment>
<dbReference type="AlphaFoldDB" id="A0AAE7EAR4"/>
<evidence type="ECO:0000256" key="1">
    <source>
        <dbReference type="ARBA" id="ARBA00002841"/>
    </source>
</evidence>
<dbReference type="PIRSF" id="PIRSF002756">
    <property type="entry name" value="PstS"/>
    <property type="match status" value="1"/>
</dbReference>
<dbReference type="InterPro" id="IPR005673">
    <property type="entry name" value="ABC_phos-bd_PstS"/>
</dbReference>
<evidence type="ECO:0000256" key="3">
    <source>
        <dbReference type="ARBA" id="ARBA00011529"/>
    </source>
</evidence>
<evidence type="ECO:0000313" key="10">
    <source>
        <dbReference type="Proteomes" id="UP000509722"/>
    </source>
</evidence>
<evidence type="ECO:0000256" key="4">
    <source>
        <dbReference type="ARBA" id="ARBA00022448"/>
    </source>
</evidence>
<keyword evidence="5 6" id="KW-0592">Phosphate transport</keyword>
<evidence type="ECO:0000313" key="9">
    <source>
        <dbReference type="EMBL" id="QKF84756.1"/>
    </source>
</evidence>
<feature type="chain" id="PRO_5042248288" description="Phosphate-binding protein" evidence="7">
    <location>
        <begin position="22"/>
        <end position="342"/>
    </location>
</feature>
<dbReference type="RefSeq" id="WP_018712657.1">
    <property type="nucleotide sequence ID" value="NZ_CP053832.1"/>
</dbReference>
<dbReference type="PANTHER" id="PTHR42996:SF1">
    <property type="entry name" value="PHOSPHATE-BINDING PROTEIN PSTS"/>
    <property type="match status" value="1"/>
</dbReference>
<dbReference type="Gene3D" id="3.40.190.10">
    <property type="entry name" value="Periplasmic binding protein-like II"/>
    <property type="match status" value="2"/>
</dbReference>
<dbReference type="Pfam" id="PF12849">
    <property type="entry name" value="PBP_like_2"/>
    <property type="match status" value="1"/>
</dbReference>
<evidence type="ECO:0000256" key="7">
    <source>
        <dbReference type="SAM" id="SignalP"/>
    </source>
</evidence>
<dbReference type="GeneID" id="77176204"/>
<dbReference type="Proteomes" id="UP000509722">
    <property type="component" value="Chromosome"/>
</dbReference>
<organism evidence="9 10">
    <name type="scientific">Campylobacter ureolyticus</name>
    <dbReference type="NCBI Taxonomy" id="827"/>
    <lineage>
        <taxon>Bacteria</taxon>
        <taxon>Pseudomonadati</taxon>
        <taxon>Campylobacterota</taxon>
        <taxon>Epsilonproteobacteria</taxon>
        <taxon>Campylobacterales</taxon>
        <taxon>Campylobacteraceae</taxon>
        <taxon>Campylobacter</taxon>
    </lineage>
</organism>
<comment type="subunit">
    <text evidence="3">The complex is composed of two ATP-binding proteins (PstB), two transmembrane proteins (PstC and PstA) and a solute-binding protein (PstS).</text>
</comment>
<dbReference type="EMBL" id="CP053832">
    <property type="protein sequence ID" value="QKF84756.1"/>
    <property type="molecule type" value="Genomic_DNA"/>
</dbReference>
<keyword evidence="4 6" id="KW-0813">Transport</keyword>
<dbReference type="GO" id="GO:0043190">
    <property type="term" value="C:ATP-binding cassette (ABC) transporter complex"/>
    <property type="evidence" value="ECO:0007669"/>
    <property type="project" value="InterPro"/>
</dbReference>
<evidence type="ECO:0000256" key="6">
    <source>
        <dbReference type="PIRNR" id="PIRNR002756"/>
    </source>
</evidence>
<reference evidence="9 10" key="1">
    <citation type="submission" date="2020-05" db="EMBL/GenBank/DDBJ databases">
        <title>Complete genome sequencing of Campylobacter and Arcobacter type strains.</title>
        <authorList>
            <person name="Miller W.G."/>
            <person name="Yee E."/>
        </authorList>
    </citation>
    <scope>NUCLEOTIDE SEQUENCE [LARGE SCALE GENOMIC DNA]</scope>
    <source>
        <strain evidence="9 10">LMG 6451</strain>
    </source>
</reference>
<keyword evidence="7" id="KW-0732">Signal</keyword>
<sequence length="342" mass="37429">MVKKLAILAVASAFVFSNLSANDKISGQGATFPMPVYKEWAKLYYKDTKNQVTYSGGGSGKGVSAITDRNGNFGGTDAALTKEELKEKKLLQFPGVTGSVVLAYNINGVKDHELKLDGKAVAGIFSGKITKWDDAYLKELNPNLKLPAADIVPVVRSESSGTTFNFTSYLARADEDWAKNYGAAKTINWGAKVTPAQGNPLVAKTIKQTSNSIGYIEYAYKVQENLAAATLKTKNGDWAEPTKENFDRAALNSNFSIDEHFYDVLAYSAGEKSYPIVAATFIVLPSDNAEDGKKVTKFFKWAFTSQKAKKAAADLGYLPLPDDTVKMIEEYWKKYDIQPNNN</sequence>
<feature type="domain" description="PBP" evidence="8">
    <location>
        <begin position="23"/>
        <end position="304"/>
    </location>
</feature>
<dbReference type="GO" id="GO:0035435">
    <property type="term" value="P:phosphate ion transmembrane transport"/>
    <property type="evidence" value="ECO:0007669"/>
    <property type="project" value="InterPro"/>
</dbReference>